<dbReference type="Gene3D" id="1.10.443.10">
    <property type="entry name" value="Intergrase catalytic core"/>
    <property type="match status" value="1"/>
</dbReference>
<dbReference type="InterPro" id="IPR010998">
    <property type="entry name" value="Integrase_recombinase_N"/>
</dbReference>
<evidence type="ECO:0000256" key="2">
    <source>
        <dbReference type="ARBA" id="ARBA00022908"/>
    </source>
</evidence>
<dbReference type="Pfam" id="PF22022">
    <property type="entry name" value="Phage_int_M"/>
    <property type="match status" value="1"/>
</dbReference>
<keyword evidence="2" id="KW-0229">DNA integration</keyword>
<evidence type="ECO:0000313" key="6">
    <source>
        <dbReference type="EMBL" id="VVE28802.1"/>
    </source>
</evidence>
<evidence type="ECO:0000256" key="4">
    <source>
        <dbReference type="ARBA" id="ARBA00023172"/>
    </source>
</evidence>
<gene>
    <name evidence="6" type="ORF">PEP31012_03558</name>
</gene>
<dbReference type="InterPro" id="IPR050808">
    <property type="entry name" value="Phage_Integrase"/>
</dbReference>
<keyword evidence="7" id="KW-1185">Reference proteome</keyword>
<dbReference type="AlphaFoldDB" id="A0A5E4WVJ2"/>
<dbReference type="PANTHER" id="PTHR30629">
    <property type="entry name" value="PROPHAGE INTEGRASE"/>
    <property type="match status" value="1"/>
</dbReference>
<dbReference type="RefSeq" id="WP_150590643.1">
    <property type="nucleotide sequence ID" value="NZ_CABPSH010000010.1"/>
</dbReference>
<evidence type="ECO:0000259" key="5">
    <source>
        <dbReference type="PROSITE" id="PS51898"/>
    </source>
</evidence>
<dbReference type="InterPro" id="IPR002104">
    <property type="entry name" value="Integrase_catalytic"/>
</dbReference>
<reference evidence="6 7" key="1">
    <citation type="submission" date="2019-08" db="EMBL/GenBank/DDBJ databases">
        <authorList>
            <person name="Peeters C."/>
        </authorList>
    </citation>
    <scope>NUCLEOTIDE SEQUENCE [LARGE SCALE GENOMIC DNA]</scope>
    <source>
        <strain evidence="6 7">LMG 31012</strain>
    </source>
</reference>
<sequence length="354" mass="40396">MNARRRQTPDGLPSRVYVKHGSYYWFKPGTNRWVKLCRVSDGETAMLERLTAEKRKAESATGSGNIPALVDDYVDLHKRKHKEKAWPHYAEYVKSSFRDVDVDQVDPAYVVEFLTTNWDGKLHMQRVMRAFLSGFFAWCIIKRHMSVNPCREVKLKKPKARDVYIPDGHFIAIRNALAKEKSGRDVRSGEMMQCFVDLCYLTMQRSTDVRNLQWMHVDREAKVIHFQPSKTEDSTGEAVDWPITPEIDAVLERARTFGKVKGKHVIHSLSGKPYGATAVRSAWDRACERAGLGESVYTVKDIRAKALTDAERAGYTMEQLRVAAAHSDVKTTEIYLKSRLTPTSVVRMNMPKAG</sequence>
<proteinExistence type="inferred from homology"/>
<dbReference type="GO" id="GO:0015074">
    <property type="term" value="P:DNA integration"/>
    <property type="evidence" value="ECO:0007669"/>
    <property type="project" value="UniProtKB-KW"/>
</dbReference>
<comment type="similarity">
    <text evidence="1">Belongs to the 'phage' integrase family.</text>
</comment>
<dbReference type="Proteomes" id="UP000400981">
    <property type="component" value="Unassembled WGS sequence"/>
</dbReference>
<dbReference type="GO" id="GO:0003677">
    <property type="term" value="F:DNA binding"/>
    <property type="evidence" value="ECO:0007669"/>
    <property type="project" value="UniProtKB-KW"/>
</dbReference>
<organism evidence="6 7">
    <name type="scientific">Pandoraea eparura</name>
    <dbReference type="NCBI Taxonomy" id="2508291"/>
    <lineage>
        <taxon>Bacteria</taxon>
        <taxon>Pseudomonadati</taxon>
        <taxon>Pseudomonadota</taxon>
        <taxon>Betaproteobacteria</taxon>
        <taxon>Burkholderiales</taxon>
        <taxon>Burkholderiaceae</taxon>
        <taxon>Pandoraea</taxon>
    </lineage>
</organism>
<dbReference type="Pfam" id="PF00589">
    <property type="entry name" value="Phage_integrase"/>
    <property type="match status" value="1"/>
</dbReference>
<dbReference type="InterPro" id="IPR011010">
    <property type="entry name" value="DNA_brk_join_enz"/>
</dbReference>
<feature type="domain" description="Tyr recombinase" evidence="5">
    <location>
        <begin position="159"/>
        <end position="350"/>
    </location>
</feature>
<name>A0A5E4WVJ2_9BURK</name>
<evidence type="ECO:0000256" key="1">
    <source>
        <dbReference type="ARBA" id="ARBA00008857"/>
    </source>
</evidence>
<dbReference type="GO" id="GO:0006310">
    <property type="term" value="P:DNA recombination"/>
    <property type="evidence" value="ECO:0007669"/>
    <property type="project" value="UniProtKB-KW"/>
</dbReference>
<dbReference type="PROSITE" id="PS51898">
    <property type="entry name" value="TYR_RECOMBINASE"/>
    <property type="match status" value="1"/>
</dbReference>
<protein>
    <submittedName>
        <fullName evidence="6">Integrase</fullName>
    </submittedName>
</protein>
<dbReference type="OrthoDB" id="662444at2"/>
<dbReference type="EMBL" id="CABPSH010000010">
    <property type="protein sequence ID" value="VVE28802.1"/>
    <property type="molecule type" value="Genomic_DNA"/>
</dbReference>
<evidence type="ECO:0000313" key="7">
    <source>
        <dbReference type="Proteomes" id="UP000400981"/>
    </source>
</evidence>
<dbReference type="PANTHER" id="PTHR30629:SF2">
    <property type="entry name" value="PROPHAGE INTEGRASE INTS-RELATED"/>
    <property type="match status" value="1"/>
</dbReference>
<keyword evidence="3" id="KW-0238">DNA-binding</keyword>
<accession>A0A5E4WVJ2</accession>
<dbReference type="SUPFAM" id="SSF56349">
    <property type="entry name" value="DNA breaking-rejoining enzymes"/>
    <property type="match status" value="1"/>
</dbReference>
<dbReference type="Gene3D" id="1.10.150.130">
    <property type="match status" value="1"/>
</dbReference>
<dbReference type="InterPro" id="IPR053876">
    <property type="entry name" value="Phage_int_M"/>
</dbReference>
<keyword evidence="4" id="KW-0233">DNA recombination</keyword>
<evidence type="ECO:0000256" key="3">
    <source>
        <dbReference type="ARBA" id="ARBA00023125"/>
    </source>
</evidence>
<dbReference type="InterPro" id="IPR013762">
    <property type="entry name" value="Integrase-like_cat_sf"/>
</dbReference>